<dbReference type="EMBL" id="FOMG01000012">
    <property type="protein sequence ID" value="SFC88934.1"/>
    <property type="molecule type" value="Genomic_DNA"/>
</dbReference>
<protein>
    <recommendedName>
        <fullName evidence="2">DUF4234 domain-containing protein</fullName>
    </recommendedName>
</protein>
<feature type="transmembrane region" description="Helical" evidence="1">
    <location>
        <begin position="7"/>
        <end position="27"/>
    </location>
</feature>
<dbReference type="Pfam" id="PF14018">
    <property type="entry name" value="DUF4234"/>
    <property type="match status" value="1"/>
</dbReference>
<dbReference type="OrthoDB" id="192868at2"/>
<sequence>MIKKRSFGLLILLSIITLGIYGIIFWYTFNEDVNKICEGEGKPLPNYIIVILLSIITCGIYTFVWSYNIGDKMQRVGNRNSVIISEGGSTILLWMLIGSMLCGLGPFIGMYILVKNMNLLAENYNAKIA</sequence>
<accession>A0A1I1MU33</accession>
<name>A0A1I1MU33_9CLOT</name>
<dbReference type="RefSeq" id="WP_090091230.1">
    <property type="nucleotide sequence ID" value="NZ_FOMG01000012.1"/>
</dbReference>
<keyword evidence="1" id="KW-1133">Transmembrane helix</keyword>
<feature type="transmembrane region" description="Helical" evidence="1">
    <location>
        <begin position="91"/>
        <end position="114"/>
    </location>
</feature>
<feature type="domain" description="DUF4234" evidence="2">
    <location>
        <begin position="5"/>
        <end position="74"/>
    </location>
</feature>
<gene>
    <name evidence="3" type="ORF">SAMN05421842_11254</name>
</gene>
<evidence type="ECO:0000256" key="1">
    <source>
        <dbReference type="SAM" id="Phobius"/>
    </source>
</evidence>
<keyword evidence="1" id="KW-0472">Membrane</keyword>
<keyword evidence="4" id="KW-1185">Reference proteome</keyword>
<dbReference type="STRING" id="119641.SAMN05421842_11254"/>
<organism evidence="3 4">
    <name type="scientific">Clostridium uliginosum</name>
    <dbReference type="NCBI Taxonomy" id="119641"/>
    <lineage>
        <taxon>Bacteria</taxon>
        <taxon>Bacillati</taxon>
        <taxon>Bacillota</taxon>
        <taxon>Clostridia</taxon>
        <taxon>Eubacteriales</taxon>
        <taxon>Clostridiaceae</taxon>
        <taxon>Clostridium</taxon>
    </lineage>
</organism>
<dbReference type="InterPro" id="IPR025328">
    <property type="entry name" value="DUF4234"/>
</dbReference>
<evidence type="ECO:0000313" key="4">
    <source>
        <dbReference type="Proteomes" id="UP000199263"/>
    </source>
</evidence>
<reference evidence="3 4" key="1">
    <citation type="submission" date="2016-10" db="EMBL/GenBank/DDBJ databases">
        <authorList>
            <person name="de Groot N.N."/>
        </authorList>
    </citation>
    <scope>NUCLEOTIDE SEQUENCE [LARGE SCALE GENOMIC DNA]</scope>
    <source>
        <strain evidence="3 4">DSM 12992</strain>
    </source>
</reference>
<feature type="transmembrane region" description="Helical" evidence="1">
    <location>
        <begin position="47"/>
        <end position="70"/>
    </location>
</feature>
<evidence type="ECO:0000313" key="3">
    <source>
        <dbReference type="EMBL" id="SFC88934.1"/>
    </source>
</evidence>
<dbReference type="AlphaFoldDB" id="A0A1I1MU33"/>
<evidence type="ECO:0000259" key="2">
    <source>
        <dbReference type="Pfam" id="PF14018"/>
    </source>
</evidence>
<proteinExistence type="predicted"/>
<dbReference type="Proteomes" id="UP000199263">
    <property type="component" value="Unassembled WGS sequence"/>
</dbReference>
<keyword evidence="1" id="KW-0812">Transmembrane</keyword>